<sequence length="61" mass="6837">HEQSAIASSEVKQRLQEFVLSKKQREAAAANSANNSPPTPGTRNWQPIIGKYENDFPLRKT</sequence>
<feature type="compositionally biased region" description="Basic and acidic residues" evidence="1">
    <location>
        <begin position="52"/>
        <end position="61"/>
    </location>
</feature>
<dbReference type="EMBL" id="OC900935">
    <property type="protein sequence ID" value="CAD7649160.1"/>
    <property type="molecule type" value="Genomic_DNA"/>
</dbReference>
<organism evidence="2">
    <name type="scientific">Medioppia subpectinata</name>
    <dbReference type="NCBI Taxonomy" id="1979941"/>
    <lineage>
        <taxon>Eukaryota</taxon>
        <taxon>Metazoa</taxon>
        <taxon>Ecdysozoa</taxon>
        <taxon>Arthropoda</taxon>
        <taxon>Chelicerata</taxon>
        <taxon>Arachnida</taxon>
        <taxon>Acari</taxon>
        <taxon>Acariformes</taxon>
        <taxon>Sarcoptiformes</taxon>
        <taxon>Oribatida</taxon>
        <taxon>Brachypylina</taxon>
        <taxon>Oppioidea</taxon>
        <taxon>Oppiidae</taxon>
        <taxon>Medioppia</taxon>
    </lineage>
</organism>
<name>A0A7R9QKA5_9ACAR</name>
<proteinExistence type="predicted"/>
<dbReference type="OrthoDB" id="5232919at2759"/>
<evidence type="ECO:0000313" key="3">
    <source>
        <dbReference type="Proteomes" id="UP000759131"/>
    </source>
</evidence>
<keyword evidence="3" id="KW-1185">Reference proteome</keyword>
<dbReference type="AlphaFoldDB" id="A0A7R9QKA5"/>
<feature type="region of interest" description="Disordered" evidence="1">
    <location>
        <begin position="22"/>
        <end position="61"/>
    </location>
</feature>
<accession>A0A7R9QKA5</accession>
<dbReference type="Proteomes" id="UP000759131">
    <property type="component" value="Unassembled WGS sequence"/>
</dbReference>
<dbReference type="EMBL" id="CAJPIZ010046360">
    <property type="protein sequence ID" value="CAG2122321.1"/>
    <property type="molecule type" value="Genomic_DNA"/>
</dbReference>
<feature type="non-terminal residue" evidence="2">
    <location>
        <position position="1"/>
    </location>
</feature>
<gene>
    <name evidence="2" type="ORF">OSB1V03_LOCUS22267</name>
</gene>
<reference evidence="2" key="1">
    <citation type="submission" date="2020-11" db="EMBL/GenBank/DDBJ databases">
        <authorList>
            <person name="Tran Van P."/>
        </authorList>
    </citation>
    <scope>NUCLEOTIDE SEQUENCE</scope>
</reference>
<evidence type="ECO:0000313" key="2">
    <source>
        <dbReference type="EMBL" id="CAD7649160.1"/>
    </source>
</evidence>
<feature type="compositionally biased region" description="Low complexity" evidence="1">
    <location>
        <begin position="27"/>
        <end position="36"/>
    </location>
</feature>
<protein>
    <submittedName>
        <fullName evidence="2">Uncharacterized protein</fullName>
    </submittedName>
</protein>
<feature type="non-terminal residue" evidence="2">
    <location>
        <position position="61"/>
    </location>
</feature>
<evidence type="ECO:0000256" key="1">
    <source>
        <dbReference type="SAM" id="MobiDB-lite"/>
    </source>
</evidence>